<dbReference type="PANTHER" id="PTHR33121:SF71">
    <property type="entry name" value="OXYGEN SENSOR PROTEIN DOSP"/>
    <property type="match status" value="1"/>
</dbReference>
<organism evidence="3 4">
    <name type="scientific">Chamaesiphon polymorphus CCALA 037</name>
    <dbReference type="NCBI Taxonomy" id="2107692"/>
    <lineage>
        <taxon>Bacteria</taxon>
        <taxon>Bacillati</taxon>
        <taxon>Cyanobacteriota</taxon>
        <taxon>Cyanophyceae</taxon>
        <taxon>Gomontiellales</taxon>
        <taxon>Chamaesiphonaceae</taxon>
        <taxon>Chamaesiphon</taxon>
    </lineage>
</organism>
<dbReference type="AlphaFoldDB" id="A0A2T1GH97"/>
<dbReference type="SUPFAM" id="SSF55781">
    <property type="entry name" value="GAF domain-like"/>
    <property type="match status" value="1"/>
</dbReference>
<evidence type="ECO:0000313" key="4">
    <source>
        <dbReference type="Proteomes" id="UP000238937"/>
    </source>
</evidence>
<evidence type="ECO:0000313" key="3">
    <source>
        <dbReference type="EMBL" id="PSB57045.1"/>
    </source>
</evidence>
<keyword evidence="4" id="KW-1185">Reference proteome</keyword>
<evidence type="ECO:0008006" key="5">
    <source>
        <dbReference type="Google" id="ProtNLM"/>
    </source>
</evidence>
<sequence>MKMSCSSPSVRQLKPELLADIARALNADGSRLLILAQPLVQHAQIYSYGLQPRSSTPIEKNRLWQNIIHQIDLPLYPYGNSPLPLAFDKVHPVHCIDRHPTLAPILTAFNTAGIQSLLILALRDRERCVGCLTLFRSATSESEARWTNEELQLAQNLACQMYLAVIEQRVEQMFRDRLYHDILTGLPNRLLLSQWLNLALAKMPPAGDFLAVIVLNLTRFKNINDSLGHRCGDRLLQLIAERLQHTFDNEAIIGRWSGDEFAMIIPAASDVTLIRKIADRAIACFDLPFVFERSFPSLKTDSLYIKVSMGIAIANSDSSDSESLLQHADTALTKAKSNGKNSYEIYADSIIYPATDRLQLENILDRAIADCKLFLHYQPQLDILTGKIIGIEALLRCQDLHGNLLSPAELIPMAEETGSIIKIGEWVIRTACQQNKIWQNLGLGHFPIAVNFSVKQLQDRNLIEKIDTILAETGLPATALEIEVTESIAIKDLDLTISILQSLREIGVKISLDDFGTGYSSLAVLKYIPLDRLKIDRSFMRELRANTIDAGIVRTIINLGHELKLNVVAEGVETVEQFECLRSINCDAVQGFLFSRPLAAPELEVAIATGSYWHQNLFHVHN</sequence>
<dbReference type="InterPro" id="IPR000160">
    <property type="entry name" value="GGDEF_dom"/>
</dbReference>
<reference evidence="3 4" key="1">
    <citation type="submission" date="2018-03" db="EMBL/GenBank/DDBJ databases">
        <title>The ancient ancestry and fast evolution of plastids.</title>
        <authorList>
            <person name="Moore K.R."/>
            <person name="Magnabosco C."/>
            <person name="Momper L."/>
            <person name="Gold D.A."/>
            <person name="Bosak T."/>
            <person name="Fournier G.P."/>
        </authorList>
    </citation>
    <scope>NUCLEOTIDE SEQUENCE [LARGE SCALE GENOMIC DNA]</scope>
    <source>
        <strain evidence="3 4">CCALA 037</strain>
    </source>
</reference>
<dbReference type="Proteomes" id="UP000238937">
    <property type="component" value="Unassembled WGS sequence"/>
</dbReference>
<dbReference type="Gene3D" id="3.30.450.40">
    <property type="match status" value="1"/>
</dbReference>
<dbReference type="CDD" id="cd01948">
    <property type="entry name" value="EAL"/>
    <property type="match status" value="1"/>
</dbReference>
<dbReference type="SUPFAM" id="SSF141868">
    <property type="entry name" value="EAL domain-like"/>
    <property type="match status" value="1"/>
</dbReference>
<dbReference type="NCBIfam" id="TIGR00254">
    <property type="entry name" value="GGDEF"/>
    <property type="match status" value="1"/>
</dbReference>
<proteinExistence type="predicted"/>
<evidence type="ECO:0000259" key="2">
    <source>
        <dbReference type="PROSITE" id="PS50887"/>
    </source>
</evidence>
<dbReference type="SMART" id="SM00267">
    <property type="entry name" value="GGDEF"/>
    <property type="match status" value="1"/>
</dbReference>
<dbReference type="Pfam" id="PF01590">
    <property type="entry name" value="GAF"/>
    <property type="match status" value="1"/>
</dbReference>
<dbReference type="InterPro" id="IPR035919">
    <property type="entry name" value="EAL_sf"/>
</dbReference>
<dbReference type="InterPro" id="IPR050706">
    <property type="entry name" value="Cyclic-di-GMP_PDE-like"/>
</dbReference>
<dbReference type="Pfam" id="PF00990">
    <property type="entry name" value="GGDEF"/>
    <property type="match status" value="1"/>
</dbReference>
<dbReference type="InterPro" id="IPR003018">
    <property type="entry name" value="GAF"/>
</dbReference>
<protein>
    <recommendedName>
        <fullName evidence="5">Diguanylate cyclase</fullName>
    </recommendedName>
</protein>
<dbReference type="SUPFAM" id="SSF55073">
    <property type="entry name" value="Nucleotide cyclase"/>
    <property type="match status" value="1"/>
</dbReference>
<dbReference type="CDD" id="cd01949">
    <property type="entry name" value="GGDEF"/>
    <property type="match status" value="1"/>
</dbReference>
<name>A0A2T1GH97_9CYAN</name>
<dbReference type="InterPro" id="IPR043128">
    <property type="entry name" value="Rev_trsase/Diguanyl_cyclase"/>
</dbReference>
<dbReference type="EMBL" id="PVWO01000095">
    <property type="protein sequence ID" value="PSB57045.1"/>
    <property type="molecule type" value="Genomic_DNA"/>
</dbReference>
<dbReference type="GO" id="GO:0071111">
    <property type="term" value="F:cyclic-guanylate-specific phosphodiesterase activity"/>
    <property type="evidence" value="ECO:0007669"/>
    <property type="project" value="InterPro"/>
</dbReference>
<gene>
    <name evidence="3" type="ORF">C7B77_09770</name>
</gene>
<dbReference type="OrthoDB" id="431840at2"/>
<dbReference type="Gene3D" id="3.30.70.270">
    <property type="match status" value="1"/>
</dbReference>
<dbReference type="InterPro" id="IPR029016">
    <property type="entry name" value="GAF-like_dom_sf"/>
</dbReference>
<dbReference type="PANTHER" id="PTHR33121">
    <property type="entry name" value="CYCLIC DI-GMP PHOSPHODIESTERASE PDEF"/>
    <property type="match status" value="1"/>
</dbReference>
<feature type="domain" description="GGDEF" evidence="2">
    <location>
        <begin position="208"/>
        <end position="348"/>
    </location>
</feature>
<dbReference type="InterPro" id="IPR029787">
    <property type="entry name" value="Nucleotide_cyclase"/>
</dbReference>
<accession>A0A2T1GH97</accession>
<dbReference type="PROSITE" id="PS50887">
    <property type="entry name" value="GGDEF"/>
    <property type="match status" value="1"/>
</dbReference>
<dbReference type="InterPro" id="IPR001633">
    <property type="entry name" value="EAL_dom"/>
</dbReference>
<dbReference type="RefSeq" id="WP_106303474.1">
    <property type="nucleotide sequence ID" value="NZ_PVWO01000095.1"/>
</dbReference>
<feature type="domain" description="EAL" evidence="1">
    <location>
        <begin position="357"/>
        <end position="611"/>
    </location>
</feature>
<comment type="caution">
    <text evidence="3">The sequence shown here is derived from an EMBL/GenBank/DDBJ whole genome shotgun (WGS) entry which is preliminary data.</text>
</comment>
<evidence type="ECO:0000259" key="1">
    <source>
        <dbReference type="PROSITE" id="PS50883"/>
    </source>
</evidence>
<dbReference type="Gene3D" id="3.20.20.450">
    <property type="entry name" value="EAL domain"/>
    <property type="match status" value="1"/>
</dbReference>
<dbReference type="Pfam" id="PF00563">
    <property type="entry name" value="EAL"/>
    <property type="match status" value="1"/>
</dbReference>
<dbReference type="SMART" id="SM00052">
    <property type="entry name" value="EAL"/>
    <property type="match status" value="1"/>
</dbReference>
<dbReference type="PROSITE" id="PS50883">
    <property type="entry name" value="EAL"/>
    <property type="match status" value="1"/>
</dbReference>